<name>A0A2H0LXP7_9BACT</name>
<evidence type="ECO:0000259" key="1">
    <source>
        <dbReference type="PROSITE" id="PS50106"/>
    </source>
</evidence>
<sequence>MYFNKLIPVLVVFIFTSRFSPADTLYMKDGRQIEGVVLRDSDKEVLFSGSKGAEVINKPDIQKIDYDTEKGNLLRLADNTFADKDYVRAYYLYEKVFRLDAESDRAIEGMKKTEPYVYRNTEGHEFVGNYERFYGPAKDKEGEGKILLKNSEQTQAMQEHLGLILAASDKRTHYNRLKVTGVVPGSRADKAGLQIGDEVINLNGYTSDYMGLYDAVSLLAA</sequence>
<dbReference type="PROSITE" id="PS50106">
    <property type="entry name" value="PDZ"/>
    <property type="match status" value="1"/>
</dbReference>
<evidence type="ECO:0000313" key="3">
    <source>
        <dbReference type="Proteomes" id="UP000229641"/>
    </source>
</evidence>
<dbReference type="EMBL" id="PCWA01000071">
    <property type="protein sequence ID" value="PIQ89142.1"/>
    <property type="molecule type" value="Genomic_DNA"/>
</dbReference>
<dbReference type="AlphaFoldDB" id="A0A2H0LXP7"/>
<proteinExistence type="predicted"/>
<dbReference type="InterPro" id="IPR036034">
    <property type="entry name" value="PDZ_sf"/>
</dbReference>
<reference evidence="2 3" key="1">
    <citation type="submission" date="2017-09" db="EMBL/GenBank/DDBJ databases">
        <title>Depth-based differentiation of microbial function through sediment-hosted aquifers and enrichment of novel symbionts in the deep terrestrial subsurface.</title>
        <authorList>
            <person name="Probst A.J."/>
            <person name="Ladd B."/>
            <person name="Jarett J.K."/>
            <person name="Geller-Mcgrath D.E."/>
            <person name="Sieber C.M."/>
            <person name="Emerson J.B."/>
            <person name="Anantharaman K."/>
            <person name="Thomas B.C."/>
            <person name="Malmstrom R."/>
            <person name="Stieglmeier M."/>
            <person name="Klingl A."/>
            <person name="Woyke T."/>
            <person name="Ryan C.M."/>
            <person name="Banfield J.F."/>
        </authorList>
    </citation>
    <scope>NUCLEOTIDE SEQUENCE [LARGE SCALE GENOMIC DNA]</scope>
    <source>
        <strain evidence="2">CG11_big_fil_rev_8_21_14_0_20_42_13</strain>
    </source>
</reference>
<dbReference type="Pfam" id="PF00595">
    <property type="entry name" value="PDZ"/>
    <property type="match status" value="1"/>
</dbReference>
<feature type="domain" description="PDZ" evidence="1">
    <location>
        <begin position="145"/>
        <end position="221"/>
    </location>
</feature>
<organism evidence="2 3">
    <name type="scientific">Candidatus Ghiorseimicrobium undicola</name>
    <dbReference type="NCBI Taxonomy" id="1974746"/>
    <lineage>
        <taxon>Bacteria</taxon>
        <taxon>Pseudomonadati</taxon>
        <taxon>Candidatus Omnitrophota</taxon>
        <taxon>Candidatus Ghiorseimicrobium</taxon>
    </lineage>
</organism>
<dbReference type="Gene3D" id="2.30.42.10">
    <property type="match status" value="1"/>
</dbReference>
<dbReference type="SUPFAM" id="SSF50156">
    <property type="entry name" value="PDZ domain-like"/>
    <property type="match status" value="1"/>
</dbReference>
<feature type="non-terminal residue" evidence="2">
    <location>
        <position position="221"/>
    </location>
</feature>
<accession>A0A2H0LXP7</accession>
<dbReference type="InterPro" id="IPR001478">
    <property type="entry name" value="PDZ"/>
</dbReference>
<comment type="caution">
    <text evidence="2">The sequence shown here is derived from an EMBL/GenBank/DDBJ whole genome shotgun (WGS) entry which is preliminary data.</text>
</comment>
<evidence type="ECO:0000313" key="2">
    <source>
        <dbReference type="EMBL" id="PIQ89142.1"/>
    </source>
</evidence>
<dbReference type="Proteomes" id="UP000229641">
    <property type="component" value="Unassembled WGS sequence"/>
</dbReference>
<gene>
    <name evidence="2" type="ORF">COV72_04600</name>
</gene>
<protein>
    <recommendedName>
        <fullName evidence="1">PDZ domain-containing protein</fullName>
    </recommendedName>
</protein>